<dbReference type="OrthoDB" id="9809379at2"/>
<feature type="transmembrane region" description="Helical" evidence="15">
    <location>
        <begin position="150"/>
        <end position="173"/>
    </location>
</feature>
<evidence type="ECO:0000259" key="18">
    <source>
        <dbReference type="SMART" id="SM00382"/>
    </source>
</evidence>
<dbReference type="PANTHER" id="PTHR23076:SF97">
    <property type="entry name" value="ATP-DEPENDENT ZINC METALLOPROTEASE YME1L1"/>
    <property type="match status" value="1"/>
</dbReference>
<organism evidence="19 20">
    <name type="scientific">Longimonas halophila</name>
    <dbReference type="NCBI Taxonomy" id="1469170"/>
    <lineage>
        <taxon>Bacteria</taxon>
        <taxon>Pseudomonadati</taxon>
        <taxon>Rhodothermota</taxon>
        <taxon>Rhodothermia</taxon>
        <taxon>Rhodothermales</taxon>
        <taxon>Salisaetaceae</taxon>
        <taxon>Longimonas</taxon>
    </lineage>
</organism>
<dbReference type="Gene3D" id="1.10.8.60">
    <property type="match status" value="1"/>
</dbReference>
<dbReference type="Pfam" id="PF06480">
    <property type="entry name" value="FtsH_ext"/>
    <property type="match status" value="1"/>
</dbReference>
<dbReference type="PROSITE" id="PS00674">
    <property type="entry name" value="AAA"/>
    <property type="match status" value="1"/>
</dbReference>
<evidence type="ECO:0000256" key="5">
    <source>
        <dbReference type="ARBA" id="ARBA00022692"/>
    </source>
</evidence>
<dbReference type="RefSeq" id="WP_098060771.1">
    <property type="nucleotide sequence ID" value="NZ_PDEP01000001.1"/>
</dbReference>
<proteinExistence type="inferred from homology"/>
<gene>
    <name evidence="15" type="primary">ftsH</name>
    <name evidence="19" type="ORF">CRI93_01205</name>
</gene>
<comment type="similarity">
    <text evidence="2 15">In the C-terminal section; belongs to the peptidase M41 family.</text>
</comment>
<feature type="binding site" evidence="15">
    <location>
        <position position="470"/>
    </location>
    <ligand>
        <name>Zn(2+)</name>
        <dbReference type="ChEBI" id="CHEBI:29105"/>
        <note>catalytic</note>
    </ligand>
</feature>
<dbReference type="InterPro" id="IPR011546">
    <property type="entry name" value="Pept_M41_FtsH_extracell"/>
</dbReference>
<dbReference type="InterPro" id="IPR027417">
    <property type="entry name" value="P-loop_NTPase"/>
</dbReference>
<dbReference type="GO" id="GO:0016887">
    <property type="term" value="F:ATP hydrolysis activity"/>
    <property type="evidence" value="ECO:0007669"/>
    <property type="project" value="UniProtKB-UniRule"/>
</dbReference>
<dbReference type="Proteomes" id="UP000221024">
    <property type="component" value="Unassembled WGS sequence"/>
</dbReference>
<dbReference type="AlphaFoldDB" id="A0A2H3NQ58"/>
<reference evidence="19 20" key="1">
    <citation type="submission" date="2017-10" db="EMBL/GenBank/DDBJ databases">
        <title>Draft genome of Longimonas halophila.</title>
        <authorList>
            <person name="Goh K.M."/>
            <person name="Shamsir M.S."/>
            <person name="Lim S.W."/>
        </authorList>
    </citation>
    <scope>NUCLEOTIDE SEQUENCE [LARGE SCALE GENOMIC DNA]</scope>
    <source>
        <strain evidence="19 20">KCTC 42399</strain>
    </source>
</reference>
<evidence type="ECO:0000256" key="6">
    <source>
        <dbReference type="ARBA" id="ARBA00022723"/>
    </source>
</evidence>
<name>A0A2H3NQ58_9BACT</name>
<dbReference type="GO" id="GO:0005524">
    <property type="term" value="F:ATP binding"/>
    <property type="evidence" value="ECO:0007669"/>
    <property type="project" value="UniProtKB-UniRule"/>
</dbReference>
<evidence type="ECO:0000256" key="10">
    <source>
        <dbReference type="ARBA" id="ARBA00022840"/>
    </source>
</evidence>
<feature type="binding site" evidence="15">
    <location>
        <begin position="244"/>
        <end position="251"/>
    </location>
    <ligand>
        <name>ATP</name>
        <dbReference type="ChEBI" id="CHEBI:30616"/>
    </ligand>
</feature>
<keyword evidence="5 15" id="KW-0812">Transmembrane</keyword>
<dbReference type="InterPro" id="IPR003959">
    <property type="entry name" value="ATPase_AAA_core"/>
</dbReference>
<protein>
    <recommendedName>
        <fullName evidence="15">ATP-dependent zinc metalloprotease FtsH</fullName>
        <ecNumber evidence="15">3.4.24.-</ecNumber>
    </recommendedName>
</protein>
<dbReference type="SUPFAM" id="SSF140990">
    <property type="entry name" value="FtsH protease domain-like"/>
    <property type="match status" value="1"/>
</dbReference>
<keyword evidence="19" id="KW-0132">Cell division</keyword>
<dbReference type="FunFam" id="1.10.8.60:FF:000001">
    <property type="entry name" value="ATP-dependent zinc metalloprotease FtsH"/>
    <property type="match status" value="1"/>
</dbReference>
<evidence type="ECO:0000256" key="8">
    <source>
        <dbReference type="ARBA" id="ARBA00022801"/>
    </source>
</evidence>
<dbReference type="PANTHER" id="PTHR23076">
    <property type="entry name" value="METALLOPROTEASE M41 FTSH"/>
    <property type="match status" value="1"/>
</dbReference>
<comment type="similarity">
    <text evidence="16">Belongs to the AAA ATPase family.</text>
</comment>
<keyword evidence="13 15" id="KW-0472">Membrane</keyword>
<dbReference type="InterPro" id="IPR000642">
    <property type="entry name" value="Peptidase_M41"/>
</dbReference>
<feature type="region of interest" description="Disordered" evidence="17">
    <location>
        <begin position="1"/>
        <end position="38"/>
    </location>
</feature>
<sequence length="712" mass="77371">MAEQDASPPRNTSRDQSDADRSDQGKSPNKKRKSDDEGGSPLGSVVFIVAIGLGLLLAWSYFGGGRAAGPEISYSEFRTQLRANNVERVEVVGDEMSGALKESAMRATAQGDSTQYQEFVTYMPSFGDDRLMEEMEEAGVEVVAQPESDFPWGLVIIGLLPIVILLIIGYIFLRRMQSQGQGLFSVRKSKAKLFDKGEEDTTFDDVAGADGAKEELEEIIKFLKNPEHFENLGGKVPKGVLMVGPPGTGKTLLARAVAGEADVPFFSVSGSDFMEMFVGVGASRVRDMFEEAKKNAPAIIFVDELDSIGRQRGAGVGGGHDEREQTLNQLLAELDGFEKSESVVVMAATNRPDILDSALTRPGRFDRQITVPLPTREARREILKIHAKNKPFDDDVDLDTIASSTPGFSGADLENLLNESALLAGRYGRDAITNADIEEARDKVIMGLRREGVVLDEEERRLLAYHEAGHAIVAAALPHADPVHKVTIVPRGQAMGVTQQMPEKEKYLYRREYLLDRMAVVMGGRAAEEMIFDTATSGAENDLKQVRKMARKMVLDWGMGERFKHIALGDEQDNVFLGEELSRGRDYSDETAREVDDEVRQITENAFRRAVDTLGEHRDAFDKLADLLIEREEVPGKDVLALLNGDAITNNGAANVADEVSVSGAEAAGDEMSSDTEGDGATPDAVPASNGTSDASETDEADTGESSNPKGS</sequence>
<keyword evidence="19" id="KW-0131">Cell cycle</keyword>
<evidence type="ECO:0000256" key="17">
    <source>
        <dbReference type="SAM" id="MobiDB-lite"/>
    </source>
</evidence>
<dbReference type="GO" id="GO:0005886">
    <property type="term" value="C:plasma membrane"/>
    <property type="evidence" value="ECO:0007669"/>
    <property type="project" value="UniProtKB-SubCell"/>
</dbReference>
<keyword evidence="11 15" id="KW-1133">Transmembrane helix</keyword>
<evidence type="ECO:0000256" key="12">
    <source>
        <dbReference type="ARBA" id="ARBA00023049"/>
    </source>
</evidence>
<keyword evidence="7 15" id="KW-0547">Nucleotide-binding</keyword>
<comment type="similarity">
    <text evidence="14 15">In the central section; belongs to the AAA ATPase family.</text>
</comment>
<evidence type="ECO:0000256" key="4">
    <source>
        <dbReference type="ARBA" id="ARBA00022670"/>
    </source>
</evidence>
<dbReference type="FunFam" id="3.40.50.300:FF:000001">
    <property type="entry name" value="ATP-dependent zinc metalloprotease FtsH"/>
    <property type="match status" value="1"/>
</dbReference>
<keyword evidence="8 15" id="KW-0378">Hydrolase</keyword>
<keyword evidence="10 15" id="KW-0067">ATP-binding</keyword>
<evidence type="ECO:0000313" key="19">
    <source>
        <dbReference type="EMBL" id="PEN09373.1"/>
    </source>
</evidence>
<evidence type="ECO:0000256" key="2">
    <source>
        <dbReference type="ARBA" id="ARBA00010044"/>
    </source>
</evidence>
<dbReference type="InterPro" id="IPR037219">
    <property type="entry name" value="Peptidase_M41-like"/>
</dbReference>
<keyword evidence="20" id="KW-1185">Reference proteome</keyword>
<evidence type="ECO:0000256" key="14">
    <source>
        <dbReference type="ARBA" id="ARBA00061570"/>
    </source>
</evidence>
<dbReference type="Pfam" id="PF17862">
    <property type="entry name" value="AAA_lid_3"/>
    <property type="match status" value="1"/>
</dbReference>
<dbReference type="Gene3D" id="3.30.720.210">
    <property type="match status" value="1"/>
</dbReference>
<dbReference type="GO" id="GO:0006508">
    <property type="term" value="P:proteolysis"/>
    <property type="evidence" value="ECO:0007669"/>
    <property type="project" value="UniProtKB-KW"/>
</dbReference>
<evidence type="ECO:0000256" key="11">
    <source>
        <dbReference type="ARBA" id="ARBA00022989"/>
    </source>
</evidence>
<evidence type="ECO:0000256" key="9">
    <source>
        <dbReference type="ARBA" id="ARBA00022833"/>
    </source>
</evidence>
<keyword evidence="4 15" id="KW-0645">Protease</keyword>
<feature type="transmembrane region" description="Helical" evidence="15">
    <location>
        <begin position="40"/>
        <end position="62"/>
    </location>
</feature>
<dbReference type="GO" id="GO:0008270">
    <property type="term" value="F:zinc ion binding"/>
    <property type="evidence" value="ECO:0007669"/>
    <property type="project" value="UniProtKB-UniRule"/>
</dbReference>
<keyword evidence="9 15" id="KW-0862">Zinc</keyword>
<dbReference type="EMBL" id="PDEP01000001">
    <property type="protein sequence ID" value="PEN09373.1"/>
    <property type="molecule type" value="Genomic_DNA"/>
</dbReference>
<accession>A0A2H3NQ58</accession>
<dbReference type="HAMAP" id="MF_01458">
    <property type="entry name" value="FtsH"/>
    <property type="match status" value="1"/>
</dbReference>
<keyword evidence="12 15" id="KW-0482">Metalloprotease</keyword>
<comment type="subunit">
    <text evidence="15">Homohexamer.</text>
</comment>
<dbReference type="InterPro" id="IPR005936">
    <property type="entry name" value="FtsH"/>
</dbReference>
<dbReference type="FunFam" id="1.20.58.760:FF:000001">
    <property type="entry name" value="ATP-dependent zinc metalloprotease FtsH"/>
    <property type="match status" value="1"/>
</dbReference>
<feature type="compositionally biased region" description="Basic and acidic residues" evidence="17">
    <location>
        <begin position="12"/>
        <end position="24"/>
    </location>
</feature>
<dbReference type="NCBIfam" id="TIGR01241">
    <property type="entry name" value="FtsH_fam"/>
    <property type="match status" value="1"/>
</dbReference>
<dbReference type="GO" id="GO:0004176">
    <property type="term" value="F:ATP-dependent peptidase activity"/>
    <property type="evidence" value="ECO:0007669"/>
    <property type="project" value="InterPro"/>
</dbReference>
<evidence type="ECO:0000256" key="3">
    <source>
        <dbReference type="ARBA" id="ARBA00022475"/>
    </source>
</evidence>
<evidence type="ECO:0000313" key="20">
    <source>
        <dbReference type="Proteomes" id="UP000221024"/>
    </source>
</evidence>
<keyword evidence="3 15" id="KW-1003">Cell membrane</keyword>
<dbReference type="EC" id="3.4.24.-" evidence="15"/>
<keyword evidence="6 15" id="KW-0479">Metal-binding</keyword>
<dbReference type="Pfam" id="PF00004">
    <property type="entry name" value="AAA"/>
    <property type="match status" value="1"/>
</dbReference>
<dbReference type="SMART" id="SM00382">
    <property type="entry name" value="AAA"/>
    <property type="match status" value="1"/>
</dbReference>
<dbReference type="Gene3D" id="1.20.58.760">
    <property type="entry name" value="Peptidase M41"/>
    <property type="match status" value="1"/>
</dbReference>
<feature type="domain" description="AAA+ ATPase" evidence="18">
    <location>
        <begin position="236"/>
        <end position="375"/>
    </location>
</feature>
<feature type="active site" evidence="15">
    <location>
        <position position="467"/>
    </location>
</feature>
<evidence type="ECO:0000256" key="1">
    <source>
        <dbReference type="ARBA" id="ARBA00004370"/>
    </source>
</evidence>
<dbReference type="InterPro" id="IPR003960">
    <property type="entry name" value="ATPase_AAA_CS"/>
</dbReference>
<evidence type="ECO:0000256" key="16">
    <source>
        <dbReference type="RuleBase" id="RU003651"/>
    </source>
</evidence>
<feature type="region of interest" description="Disordered" evidence="17">
    <location>
        <begin position="662"/>
        <end position="712"/>
    </location>
</feature>
<evidence type="ECO:0000256" key="7">
    <source>
        <dbReference type="ARBA" id="ARBA00022741"/>
    </source>
</evidence>
<feature type="binding site" evidence="15">
    <location>
        <position position="466"/>
    </location>
    <ligand>
        <name>Zn(2+)</name>
        <dbReference type="ChEBI" id="CHEBI:29105"/>
        <note>catalytic</note>
    </ligand>
</feature>
<dbReference type="Gene3D" id="3.40.50.300">
    <property type="entry name" value="P-loop containing nucleotide triphosphate hydrolases"/>
    <property type="match status" value="1"/>
</dbReference>
<dbReference type="InterPro" id="IPR041569">
    <property type="entry name" value="AAA_lid_3"/>
</dbReference>
<dbReference type="CDD" id="cd19501">
    <property type="entry name" value="RecA-like_FtsH"/>
    <property type="match status" value="1"/>
</dbReference>
<feature type="compositionally biased region" description="Acidic residues" evidence="17">
    <location>
        <begin position="668"/>
        <end position="678"/>
    </location>
</feature>
<comment type="function">
    <text evidence="15">Acts as a processive, ATP-dependent zinc metallopeptidase for both cytoplasmic and membrane proteins. Plays a role in the quality control of integral membrane proteins.</text>
</comment>
<dbReference type="SUPFAM" id="SSF52540">
    <property type="entry name" value="P-loop containing nucleoside triphosphate hydrolases"/>
    <property type="match status" value="1"/>
</dbReference>
<dbReference type="GO" id="GO:0030163">
    <property type="term" value="P:protein catabolic process"/>
    <property type="evidence" value="ECO:0007669"/>
    <property type="project" value="UniProtKB-UniRule"/>
</dbReference>
<dbReference type="GO" id="GO:0004222">
    <property type="term" value="F:metalloendopeptidase activity"/>
    <property type="evidence" value="ECO:0007669"/>
    <property type="project" value="InterPro"/>
</dbReference>
<evidence type="ECO:0000256" key="15">
    <source>
        <dbReference type="HAMAP-Rule" id="MF_01458"/>
    </source>
</evidence>
<dbReference type="Pfam" id="PF01434">
    <property type="entry name" value="Peptidase_M41"/>
    <property type="match status" value="1"/>
</dbReference>
<feature type="binding site" evidence="15">
    <location>
        <position position="542"/>
    </location>
    <ligand>
        <name>Zn(2+)</name>
        <dbReference type="ChEBI" id="CHEBI:29105"/>
        <note>catalytic</note>
    </ligand>
</feature>
<comment type="cofactor">
    <cofactor evidence="15">
        <name>Zn(2+)</name>
        <dbReference type="ChEBI" id="CHEBI:29105"/>
    </cofactor>
    <text evidence="15">Binds 1 zinc ion per subunit.</text>
</comment>
<comment type="caution">
    <text evidence="19">The sequence shown here is derived from an EMBL/GenBank/DDBJ whole genome shotgun (WGS) entry which is preliminary data.</text>
</comment>
<evidence type="ECO:0000256" key="13">
    <source>
        <dbReference type="ARBA" id="ARBA00023136"/>
    </source>
</evidence>
<dbReference type="InterPro" id="IPR003593">
    <property type="entry name" value="AAA+_ATPase"/>
</dbReference>
<dbReference type="GO" id="GO:0051301">
    <property type="term" value="P:cell division"/>
    <property type="evidence" value="ECO:0007669"/>
    <property type="project" value="UniProtKB-KW"/>
</dbReference>
<comment type="subcellular location">
    <subcellularLocation>
        <location evidence="15">Cell membrane</location>
        <topology evidence="15">Multi-pass membrane protein</topology>
        <orientation evidence="15">Cytoplasmic side</orientation>
    </subcellularLocation>
    <subcellularLocation>
        <location evidence="1">Membrane</location>
    </subcellularLocation>
</comment>